<evidence type="ECO:0000256" key="1">
    <source>
        <dbReference type="ARBA" id="ARBA00022801"/>
    </source>
</evidence>
<evidence type="ECO:0000313" key="5">
    <source>
        <dbReference type="EMBL" id="MBE9116067.1"/>
    </source>
</evidence>
<evidence type="ECO:0000256" key="2">
    <source>
        <dbReference type="ARBA" id="ARBA00022963"/>
    </source>
</evidence>
<feature type="domain" description="DUF1400" evidence="4">
    <location>
        <begin position="35"/>
        <end position="161"/>
    </location>
</feature>
<dbReference type="GO" id="GO:0016042">
    <property type="term" value="P:lipid catabolic process"/>
    <property type="evidence" value="ECO:0007669"/>
    <property type="project" value="UniProtKB-KW"/>
</dbReference>
<accession>A0A8J7DW11</accession>
<evidence type="ECO:0000256" key="3">
    <source>
        <dbReference type="ARBA" id="ARBA00023098"/>
    </source>
</evidence>
<dbReference type="AlphaFoldDB" id="A0A8J7DW11"/>
<dbReference type="PANTHER" id="PTHR10272">
    <property type="entry name" value="PLATELET-ACTIVATING FACTOR ACETYLHYDROLASE"/>
    <property type="match status" value="1"/>
</dbReference>
<dbReference type="Pfam" id="PF07176">
    <property type="entry name" value="DUF1400"/>
    <property type="match status" value="1"/>
</dbReference>
<proteinExistence type="predicted"/>
<dbReference type="Pfam" id="PF03403">
    <property type="entry name" value="PAF-AH_p_II"/>
    <property type="match status" value="1"/>
</dbReference>
<keyword evidence="3" id="KW-0443">Lipid metabolism</keyword>
<dbReference type="RefSeq" id="WP_194029160.1">
    <property type="nucleotide sequence ID" value="NZ_JADEWZ010000011.1"/>
</dbReference>
<reference evidence="5" key="1">
    <citation type="submission" date="2020-10" db="EMBL/GenBank/DDBJ databases">
        <authorList>
            <person name="Castelo-Branco R."/>
            <person name="Eusebio N."/>
            <person name="Adriana R."/>
            <person name="Vieira A."/>
            <person name="Brugerolle De Fraissinette N."/>
            <person name="Rezende De Castro R."/>
            <person name="Schneider M.P."/>
            <person name="Vasconcelos V."/>
            <person name="Leao P.N."/>
        </authorList>
    </citation>
    <scope>NUCLEOTIDE SEQUENCE</scope>
    <source>
        <strain evidence="5">LEGE 07157</strain>
    </source>
</reference>
<keyword evidence="6" id="KW-1185">Reference proteome</keyword>
<dbReference type="InterPro" id="IPR029058">
    <property type="entry name" value="AB_hydrolase_fold"/>
</dbReference>
<name>A0A8J7DW11_9CYAN</name>
<sequence length="534" mass="58583">MNQQKWNVSKRISLALLNLSCVLMVPTLLAPKALSAEKILLYIGPLEFSLAVESLEAYATDGTIGPDLAVYINRLTEEQREQFRELLTTPAKLTPVAVAQFLYSPQGETILREVGKLIQTRAGQSGFYAIRSALILAAADPEGLTPLNVLKKFPTYGIRINSDRAFGLLERVSGVIRDTQVAIAKIEQLSLTEAQTVENANFPLNLGEMGAVQFNKQTLTLNDLPRKRAFFTDLYLPQTDRRVPLIVISHGLGSDRQSYEYLATHLASHGFAVAVPEHPGSNDSQLQALANGLAKDITPSRELIDRPLDIQFLLDELEQTYPQQIDWQKVGAVGQSFGAYTVLALAGAQINFERLQTECDPDNPKLNISFVLQCQALDLPPLNYNLKDDRVKAVIAMNPIASTIFGASELNRLEAPLMLVTSTADAVTPALDEQILPFSGLTIPNRYLVMLKNGTHFSTIGASRNDVELPPVAIGPNPAIAYNYMESLSVAFFNTHITQQPQYSPYLSAAYAQSISNRAMPLSIIQSLSLGESQ</sequence>
<comment type="caution">
    <text evidence="5">The sequence shown here is derived from an EMBL/GenBank/DDBJ whole genome shotgun (WGS) entry which is preliminary data.</text>
</comment>
<dbReference type="InterPro" id="IPR010802">
    <property type="entry name" value="DUF1400"/>
</dbReference>
<keyword evidence="2" id="KW-0442">Lipid degradation</keyword>
<dbReference type="Proteomes" id="UP000654482">
    <property type="component" value="Unassembled WGS sequence"/>
</dbReference>
<keyword evidence="1 5" id="KW-0378">Hydrolase</keyword>
<dbReference type="PANTHER" id="PTHR10272:SF13">
    <property type="entry name" value="POLY(ETHYLENE TEREPHTHALATE) HYDROLASE"/>
    <property type="match status" value="1"/>
</dbReference>
<protein>
    <submittedName>
        <fullName evidence="5">Alpha/beta hydrolase</fullName>
    </submittedName>
</protein>
<dbReference type="SUPFAM" id="SSF53474">
    <property type="entry name" value="alpha/beta-Hydrolases"/>
    <property type="match status" value="1"/>
</dbReference>
<evidence type="ECO:0000313" key="6">
    <source>
        <dbReference type="Proteomes" id="UP000654482"/>
    </source>
</evidence>
<gene>
    <name evidence="5" type="ORF">IQ249_09190</name>
</gene>
<dbReference type="Gene3D" id="3.40.50.1820">
    <property type="entry name" value="alpha/beta hydrolase"/>
    <property type="match status" value="1"/>
</dbReference>
<dbReference type="GO" id="GO:0003847">
    <property type="term" value="F:1-alkyl-2-acetylglycerophosphocholine esterase activity"/>
    <property type="evidence" value="ECO:0007669"/>
    <property type="project" value="TreeGrafter"/>
</dbReference>
<dbReference type="EMBL" id="JADEWZ010000011">
    <property type="protein sequence ID" value="MBE9116067.1"/>
    <property type="molecule type" value="Genomic_DNA"/>
</dbReference>
<evidence type="ECO:0000259" key="4">
    <source>
        <dbReference type="Pfam" id="PF07176"/>
    </source>
</evidence>
<organism evidence="5 6">
    <name type="scientific">Lusitaniella coriacea LEGE 07157</name>
    <dbReference type="NCBI Taxonomy" id="945747"/>
    <lineage>
        <taxon>Bacteria</taxon>
        <taxon>Bacillati</taxon>
        <taxon>Cyanobacteriota</taxon>
        <taxon>Cyanophyceae</taxon>
        <taxon>Spirulinales</taxon>
        <taxon>Lusitaniellaceae</taxon>
        <taxon>Lusitaniella</taxon>
    </lineage>
</organism>